<accession>A0A2V1JR46</accession>
<dbReference type="Pfam" id="PF04607">
    <property type="entry name" value="RelA_SpoT"/>
    <property type="match status" value="1"/>
</dbReference>
<proteinExistence type="predicted"/>
<comment type="caution">
    <text evidence="4">The sequence shown here is derived from an EMBL/GenBank/DDBJ whole genome shotgun (WGS) entry which is preliminary data.</text>
</comment>
<dbReference type="CDD" id="cd05399">
    <property type="entry name" value="NT_Rel-Spo_like"/>
    <property type="match status" value="1"/>
</dbReference>
<dbReference type="EMBL" id="JRFU01000101">
    <property type="protein sequence ID" value="PWE86579.1"/>
    <property type="molecule type" value="Genomic_DNA"/>
</dbReference>
<dbReference type="InterPro" id="IPR043519">
    <property type="entry name" value="NT_sf"/>
</dbReference>
<keyword evidence="4" id="KW-0808">Transferase</keyword>
<dbReference type="Gene3D" id="1.10.287.860">
    <property type="entry name" value="Nucleotidyltransferase"/>
    <property type="match status" value="1"/>
</dbReference>
<dbReference type="Proteomes" id="UP000245288">
    <property type="component" value="Unassembled WGS sequence"/>
</dbReference>
<keyword evidence="2" id="KW-0175">Coiled coil</keyword>
<dbReference type="GO" id="GO:0015970">
    <property type="term" value="P:guanosine tetraphosphate biosynthetic process"/>
    <property type="evidence" value="ECO:0007669"/>
    <property type="project" value="UniProtKB-UniPathway"/>
</dbReference>
<dbReference type="PANTHER" id="PTHR47837:SF2">
    <property type="entry name" value="GTP PYROPHOSPHOKINASE YWAC"/>
    <property type="match status" value="1"/>
</dbReference>
<evidence type="ECO:0000256" key="1">
    <source>
        <dbReference type="ARBA" id="ARBA00004976"/>
    </source>
</evidence>
<dbReference type="PANTHER" id="PTHR47837">
    <property type="entry name" value="GTP PYROPHOSPHOKINASE YJBM"/>
    <property type="match status" value="1"/>
</dbReference>
<dbReference type="Gene3D" id="3.30.460.10">
    <property type="entry name" value="Beta Polymerase, domain 2"/>
    <property type="match status" value="1"/>
</dbReference>
<evidence type="ECO:0000259" key="3">
    <source>
        <dbReference type="SMART" id="SM00954"/>
    </source>
</evidence>
<feature type="coiled-coil region" evidence="2">
    <location>
        <begin position="25"/>
        <end position="68"/>
    </location>
</feature>
<evidence type="ECO:0000256" key="2">
    <source>
        <dbReference type="SAM" id="Coils"/>
    </source>
</evidence>
<dbReference type="InterPro" id="IPR052366">
    <property type="entry name" value="GTP_Pyrophosphokinase"/>
</dbReference>
<keyword evidence="5" id="KW-1185">Reference proteome</keyword>
<organism evidence="4 5">
    <name type="scientific">Eubacterium ramulus</name>
    <dbReference type="NCBI Taxonomy" id="39490"/>
    <lineage>
        <taxon>Bacteria</taxon>
        <taxon>Bacillati</taxon>
        <taxon>Bacillota</taxon>
        <taxon>Clostridia</taxon>
        <taxon>Eubacteriales</taxon>
        <taxon>Eubacteriaceae</taxon>
        <taxon>Eubacterium</taxon>
    </lineage>
</organism>
<evidence type="ECO:0000313" key="5">
    <source>
        <dbReference type="Proteomes" id="UP000245288"/>
    </source>
</evidence>
<dbReference type="AlphaFoldDB" id="A0A2V1JR46"/>
<dbReference type="GO" id="GO:0016301">
    <property type="term" value="F:kinase activity"/>
    <property type="evidence" value="ECO:0007669"/>
    <property type="project" value="UniProtKB-KW"/>
</dbReference>
<dbReference type="InterPro" id="IPR007685">
    <property type="entry name" value="RelA_SpoT"/>
</dbReference>
<dbReference type="SMART" id="SM00954">
    <property type="entry name" value="RelA_SpoT"/>
    <property type="match status" value="1"/>
</dbReference>
<name>A0A2V1JR46_EUBRA</name>
<feature type="domain" description="RelA/SpoT" evidence="3">
    <location>
        <begin position="53"/>
        <end position="176"/>
    </location>
</feature>
<sequence length="207" mass="24169">MPLAADQLDLAKQYKQMMLFYEAGIRQLTTKLQILNREFEQSNDRNPIENIKSRIKSAESIAKKMKRKGLPMTLSCLTNNIYDIAGIRVICPFITDVYEVARMLLSQTDVELVQVKDYIREPKENGYRSLHLIVKINVFFSDGMRQVPVEVQMRTIAMNFWASTEHQLRYKKDKVITSEMHARLKKCADIMADADYQMQKLAEEIHF</sequence>
<protein>
    <submittedName>
        <fullName evidence="4">GTP pyrophosphokinase</fullName>
    </submittedName>
</protein>
<keyword evidence="4" id="KW-0418">Kinase</keyword>
<dbReference type="SUPFAM" id="SSF81301">
    <property type="entry name" value="Nucleotidyltransferase"/>
    <property type="match status" value="1"/>
</dbReference>
<gene>
    <name evidence="4" type="ORF">LG34_09265</name>
</gene>
<dbReference type="UniPathway" id="UPA00908">
    <property type="reaction ID" value="UER00884"/>
</dbReference>
<evidence type="ECO:0000313" key="4">
    <source>
        <dbReference type="EMBL" id="PWE86579.1"/>
    </source>
</evidence>
<comment type="pathway">
    <text evidence="1">Purine metabolism; ppGpp biosynthesis; ppGpp from GTP: step 1/2.</text>
</comment>
<reference evidence="4 5" key="1">
    <citation type="submission" date="2014-09" db="EMBL/GenBank/DDBJ databases">
        <title>Butyrate-producing bacteria isolated from human gut.</title>
        <authorList>
            <person name="Zhang Q."/>
            <person name="Zhao L."/>
        </authorList>
    </citation>
    <scope>NUCLEOTIDE SEQUENCE [LARGE SCALE GENOMIC DNA]</scope>
    <source>
        <strain evidence="4 5">21</strain>
    </source>
</reference>